<accession>A0A3M7CX27</accession>
<comment type="caution">
    <text evidence="1">The sequence shown here is derived from an EMBL/GenBank/DDBJ whole genome shotgun (WGS) entry which is preliminary data.</text>
</comment>
<dbReference type="OrthoDB" id="3821447at2759"/>
<dbReference type="AlphaFoldDB" id="A0A3M7CX27"/>
<evidence type="ECO:0000313" key="1">
    <source>
        <dbReference type="EMBL" id="RMY56226.1"/>
    </source>
</evidence>
<gene>
    <name evidence="1" type="ORF">D0863_13048</name>
</gene>
<dbReference type="EMBL" id="QWIP01000711">
    <property type="protein sequence ID" value="RMY56226.1"/>
    <property type="molecule type" value="Genomic_DNA"/>
</dbReference>
<dbReference type="Proteomes" id="UP000269276">
    <property type="component" value="Unassembled WGS sequence"/>
</dbReference>
<protein>
    <submittedName>
        <fullName evidence="1">Uncharacterized protein</fullName>
    </submittedName>
</protein>
<reference evidence="1 2" key="1">
    <citation type="journal article" date="2018" name="BMC Genomics">
        <title>Genomic evidence for intraspecific hybridization in a clonal and extremely halotolerant yeast.</title>
        <authorList>
            <person name="Gostincar C."/>
            <person name="Stajich J.E."/>
            <person name="Zupancic J."/>
            <person name="Zalar P."/>
            <person name="Gunde-Cimerman N."/>
        </authorList>
    </citation>
    <scope>NUCLEOTIDE SEQUENCE [LARGE SCALE GENOMIC DNA]</scope>
    <source>
        <strain evidence="1 2">EXF-2682</strain>
    </source>
</reference>
<proteinExistence type="predicted"/>
<organism evidence="1 2">
    <name type="scientific">Hortaea werneckii</name>
    <name type="common">Black yeast</name>
    <name type="synonym">Cladosporium werneckii</name>
    <dbReference type="NCBI Taxonomy" id="91943"/>
    <lineage>
        <taxon>Eukaryota</taxon>
        <taxon>Fungi</taxon>
        <taxon>Dikarya</taxon>
        <taxon>Ascomycota</taxon>
        <taxon>Pezizomycotina</taxon>
        <taxon>Dothideomycetes</taxon>
        <taxon>Dothideomycetidae</taxon>
        <taxon>Mycosphaerellales</taxon>
        <taxon>Teratosphaeriaceae</taxon>
        <taxon>Hortaea</taxon>
    </lineage>
</organism>
<sequence>MSILATLSSSVDNVLPSAISTTSPATSSSVPDNFAGTVANGTNDFSAYIANGTSVPYSQFDCPVQYSGLDYVDIPWLNMSVGQHQESNGTSYDGYCGIKGAHPRMAYCCQNMQAQPPFLNYPDISIYLAPDKCSQYCRFYPADLNYWLWCLTREGDPVSNAFCRWDNGKFLSTSGSLSRDGPFDPDDYWIKEARSGSSSLAGSVSFWRTCVVVMVASILM</sequence>
<name>A0A3M7CX27_HORWE</name>
<evidence type="ECO:0000313" key="2">
    <source>
        <dbReference type="Proteomes" id="UP000269276"/>
    </source>
</evidence>